<proteinExistence type="predicted"/>
<protein>
    <submittedName>
        <fullName evidence="1">Uncharacterized protein</fullName>
    </submittedName>
</protein>
<gene>
    <name evidence="1" type="ORF">LVJ94_34975</name>
</gene>
<dbReference type="Proteomes" id="UP001374803">
    <property type="component" value="Chromosome"/>
</dbReference>
<accession>A0ABZ2KU62</accession>
<organism evidence="1 2">
    <name type="scientific">Pendulispora rubella</name>
    <dbReference type="NCBI Taxonomy" id="2741070"/>
    <lineage>
        <taxon>Bacteria</taxon>
        <taxon>Pseudomonadati</taxon>
        <taxon>Myxococcota</taxon>
        <taxon>Myxococcia</taxon>
        <taxon>Myxococcales</taxon>
        <taxon>Sorangiineae</taxon>
        <taxon>Pendulisporaceae</taxon>
        <taxon>Pendulispora</taxon>
    </lineage>
</organism>
<sequence length="213" mass="24181">MKASSLTAKTIWDREDAHPIALDTLLIERYGANWLAWEAETLSEEIQKDFGPVSGLNFSKIEACKTLHLVDTYWQRWEVFVWCTMPCNSMPPDFLLMQVPTVAQVLASVDAANRIRTDVAFSEEVRLFMANVHRHDGIALALPPVSFVELSPHDFALSPEQDAALKSAWAKRDQHPPDPMVREQMARLVTVSTYLDETRDRLREQLHAVTHAA</sequence>
<evidence type="ECO:0000313" key="2">
    <source>
        <dbReference type="Proteomes" id="UP001374803"/>
    </source>
</evidence>
<dbReference type="EMBL" id="CP089983">
    <property type="protein sequence ID" value="WXB02105.1"/>
    <property type="molecule type" value="Genomic_DNA"/>
</dbReference>
<name>A0ABZ2KU62_9BACT</name>
<reference evidence="1" key="1">
    <citation type="submission" date="2021-12" db="EMBL/GenBank/DDBJ databases">
        <title>Discovery of the Pendulisporaceae a myxobacterial family with distinct sporulation behavior and unique specialized metabolism.</title>
        <authorList>
            <person name="Garcia R."/>
            <person name="Popoff A."/>
            <person name="Bader C.D."/>
            <person name="Loehr J."/>
            <person name="Walesch S."/>
            <person name="Walt C."/>
            <person name="Boldt J."/>
            <person name="Bunk B."/>
            <person name="Haeckl F.J.F.P.J."/>
            <person name="Gunesch A.P."/>
            <person name="Birkelbach J."/>
            <person name="Nuebel U."/>
            <person name="Pietschmann T."/>
            <person name="Bach T."/>
            <person name="Mueller R."/>
        </authorList>
    </citation>
    <scope>NUCLEOTIDE SEQUENCE</scope>
    <source>
        <strain evidence="1">MSr11367</strain>
    </source>
</reference>
<dbReference type="RefSeq" id="WP_394831730.1">
    <property type="nucleotide sequence ID" value="NZ_CP089929.1"/>
</dbReference>
<keyword evidence="2" id="KW-1185">Reference proteome</keyword>
<evidence type="ECO:0000313" key="1">
    <source>
        <dbReference type="EMBL" id="WXB02105.1"/>
    </source>
</evidence>